<evidence type="ECO:0000313" key="1">
    <source>
        <dbReference type="EMBL" id="MFC3053157.1"/>
    </source>
</evidence>
<gene>
    <name evidence="1" type="ORF">ACFOKA_14680</name>
</gene>
<keyword evidence="2" id="KW-1185">Reference proteome</keyword>
<sequence>MMRMGRIPDDETAGQPFRYTGRRYDAETDLYYYRARYYSPKLGRFLQTDPVMPPL</sequence>
<protein>
    <submittedName>
        <fullName evidence="1">RHS repeat-associated core domain-containing protein</fullName>
    </submittedName>
</protein>
<evidence type="ECO:0000313" key="2">
    <source>
        <dbReference type="Proteomes" id="UP001595444"/>
    </source>
</evidence>
<dbReference type="Gene3D" id="2.180.10.10">
    <property type="entry name" value="RHS repeat-associated core"/>
    <property type="match status" value="1"/>
</dbReference>
<comment type="caution">
    <text evidence="1">The sequence shown here is derived from an EMBL/GenBank/DDBJ whole genome shotgun (WGS) entry which is preliminary data.</text>
</comment>
<dbReference type="InterPro" id="IPR050708">
    <property type="entry name" value="T6SS_VgrG/RHS"/>
</dbReference>
<reference evidence="2" key="1">
    <citation type="journal article" date="2019" name="Int. J. Syst. Evol. Microbiol.">
        <title>The Global Catalogue of Microorganisms (GCM) 10K type strain sequencing project: providing services to taxonomists for standard genome sequencing and annotation.</title>
        <authorList>
            <consortium name="The Broad Institute Genomics Platform"/>
            <consortium name="The Broad Institute Genome Sequencing Center for Infectious Disease"/>
            <person name="Wu L."/>
            <person name="Ma J."/>
        </authorList>
    </citation>
    <scope>NUCLEOTIDE SEQUENCE [LARGE SCALE GENOMIC DNA]</scope>
    <source>
        <strain evidence="2">KCTC 62164</strain>
    </source>
</reference>
<dbReference type="NCBIfam" id="TIGR03696">
    <property type="entry name" value="Rhs_assc_core"/>
    <property type="match status" value="1"/>
</dbReference>
<dbReference type="RefSeq" id="WP_194213019.1">
    <property type="nucleotide sequence ID" value="NZ_CP061205.1"/>
</dbReference>
<dbReference type="InterPro" id="IPR022385">
    <property type="entry name" value="Rhs_assc_core"/>
</dbReference>
<proteinExistence type="predicted"/>
<accession>A0ABV7D971</accession>
<dbReference type="PANTHER" id="PTHR32305:SF15">
    <property type="entry name" value="PROTEIN RHSA-RELATED"/>
    <property type="match status" value="1"/>
</dbReference>
<dbReference type="Proteomes" id="UP001595444">
    <property type="component" value="Unassembled WGS sequence"/>
</dbReference>
<dbReference type="PANTHER" id="PTHR32305">
    <property type="match status" value="1"/>
</dbReference>
<dbReference type="EMBL" id="JBHRSL010000010">
    <property type="protein sequence ID" value="MFC3053157.1"/>
    <property type="molecule type" value="Genomic_DNA"/>
</dbReference>
<organism evidence="1 2">
    <name type="scientific">Kordiimonas pumila</name>
    <dbReference type="NCBI Taxonomy" id="2161677"/>
    <lineage>
        <taxon>Bacteria</taxon>
        <taxon>Pseudomonadati</taxon>
        <taxon>Pseudomonadota</taxon>
        <taxon>Alphaproteobacteria</taxon>
        <taxon>Kordiimonadales</taxon>
        <taxon>Kordiimonadaceae</taxon>
        <taxon>Kordiimonas</taxon>
    </lineage>
</organism>
<name>A0ABV7D971_9PROT</name>